<reference evidence="1 2" key="1">
    <citation type="journal article" date="2014" name="Genome Biol. Evol.">
        <title>The genome of the myxosporean Thelohanellus kitauei shows adaptations to nutrient acquisition within its fish host.</title>
        <authorList>
            <person name="Yang Y."/>
            <person name="Xiong J."/>
            <person name="Zhou Z."/>
            <person name="Huo F."/>
            <person name="Miao W."/>
            <person name="Ran C."/>
            <person name="Liu Y."/>
            <person name="Zhang J."/>
            <person name="Feng J."/>
            <person name="Wang M."/>
            <person name="Wang M."/>
            <person name="Wang L."/>
            <person name="Yao B."/>
        </authorList>
    </citation>
    <scope>NUCLEOTIDE SEQUENCE [LARGE SCALE GENOMIC DNA]</scope>
    <source>
        <strain evidence="1">Wuqing</strain>
    </source>
</reference>
<gene>
    <name evidence="1" type="ORF">RF11_16481</name>
</gene>
<comment type="caution">
    <text evidence="1">The sequence shown here is derived from an EMBL/GenBank/DDBJ whole genome shotgun (WGS) entry which is preliminary data.</text>
</comment>
<proteinExistence type="predicted"/>
<keyword evidence="2" id="KW-1185">Reference proteome</keyword>
<accession>A0A0C2NEL0</accession>
<evidence type="ECO:0000313" key="1">
    <source>
        <dbReference type="EMBL" id="KII72457.1"/>
    </source>
</evidence>
<organism evidence="1 2">
    <name type="scientific">Thelohanellus kitauei</name>
    <name type="common">Myxosporean</name>
    <dbReference type="NCBI Taxonomy" id="669202"/>
    <lineage>
        <taxon>Eukaryota</taxon>
        <taxon>Metazoa</taxon>
        <taxon>Cnidaria</taxon>
        <taxon>Myxozoa</taxon>
        <taxon>Myxosporea</taxon>
        <taxon>Bivalvulida</taxon>
        <taxon>Platysporina</taxon>
        <taxon>Myxobolidae</taxon>
        <taxon>Thelohanellus</taxon>
    </lineage>
</organism>
<dbReference type="Proteomes" id="UP000031668">
    <property type="component" value="Unassembled WGS sequence"/>
</dbReference>
<evidence type="ECO:0000313" key="2">
    <source>
        <dbReference type="Proteomes" id="UP000031668"/>
    </source>
</evidence>
<sequence length="104" mass="12607">MKMFKWKSKNMTALVVSLNNSEYHAGEIRHHYNHIYSRYPNYFIKYYCDYHKSQMDSNDLSNPLDRASFPDLAKLILLLYELKYMYGDIHSQFHTIQFYPDLQP</sequence>
<name>A0A0C2NEL0_THEKT</name>
<protein>
    <submittedName>
        <fullName evidence="1">Uncharacterized protein</fullName>
    </submittedName>
</protein>
<dbReference type="EMBL" id="JWZT01001208">
    <property type="protein sequence ID" value="KII72457.1"/>
    <property type="molecule type" value="Genomic_DNA"/>
</dbReference>
<dbReference type="AlphaFoldDB" id="A0A0C2NEL0"/>